<reference evidence="3 4" key="1">
    <citation type="submission" date="2016-12" db="EMBL/GenBank/DDBJ databases">
        <title>The genomes of Aspergillus section Nigri reveals drivers in fungal speciation.</title>
        <authorList>
            <consortium name="DOE Joint Genome Institute"/>
            <person name="Vesth T.C."/>
            <person name="Nybo J."/>
            <person name="Theobald S."/>
            <person name="Brandl J."/>
            <person name="Frisvad J.C."/>
            <person name="Nielsen K.F."/>
            <person name="Lyhne E.K."/>
            <person name="Kogle M.E."/>
            <person name="Kuo A."/>
            <person name="Riley R."/>
            <person name="Clum A."/>
            <person name="Nolan M."/>
            <person name="Lipzen A."/>
            <person name="Salamov A."/>
            <person name="Henrissat B."/>
            <person name="Wiebenga A."/>
            <person name="De Vries R.P."/>
            <person name="Grigoriev I.V."/>
            <person name="Mortensen U.H."/>
            <person name="Andersen M.R."/>
            <person name="Baker S.E."/>
        </authorList>
    </citation>
    <scope>NUCLEOTIDE SEQUENCE [LARGE SCALE GENOMIC DNA]</scope>
    <source>
        <strain evidence="3 4">CBS 121591</strain>
    </source>
</reference>
<keyword evidence="4" id="KW-1185">Reference proteome</keyword>
<dbReference type="Pfam" id="PF12796">
    <property type="entry name" value="Ank_2"/>
    <property type="match status" value="1"/>
</dbReference>
<dbReference type="RefSeq" id="XP_025487762.1">
    <property type="nucleotide sequence ID" value="XM_025639532.1"/>
</dbReference>
<dbReference type="Gene3D" id="1.25.40.20">
    <property type="entry name" value="Ankyrin repeat-containing domain"/>
    <property type="match status" value="1"/>
</dbReference>
<dbReference type="PANTHER" id="PTHR24166:SF48">
    <property type="entry name" value="PROTEIN VAPYRIN"/>
    <property type="match status" value="1"/>
</dbReference>
<evidence type="ECO:0000313" key="3">
    <source>
        <dbReference type="EMBL" id="PYH77562.1"/>
    </source>
</evidence>
<dbReference type="VEuPathDB" id="FungiDB:BO82DRAFT_405992"/>
<accession>A0A319DCI9</accession>
<keyword evidence="1" id="KW-0677">Repeat</keyword>
<dbReference type="EMBL" id="KZ821739">
    <property type="protein sequence ID" value="PYH77562.1"/>
    <property type="molecule type" value="Genomic_DNA"/>
</dbReference>
<dbReference type="InterPro" id="IPR002110">
    <property type="entry name" value="Ankyrin_rpt"/>
</dbReference>
<proteinExistence type="predicted"/>
<dbReference type="GeneID" id="37142274"/>
<name>A0A319DCI9_9EURO</name>
<evidence type="ECO:0000256" key="1">
    <source>
        <dbReference type="ARBA" id="ARBA00022737"/>
    </source>
</evidence>
<evidence type="ECO:0000256" key="2">
    <source>
        <dbReference type="ARBA" id="ARBA00023043"/>
    </source>
</evidence>
<sequence length="290" mass="31556">MLLQLPLEILEMIVAELAYRADINALLNPYLYRLSADYGSSLNRLWAARVDQCDTARRWIAIMRDTPSMNRPETRYMQGDAAAALHEAIAHGQTEPWTWSMSTLAIRGAELVHMLLGWEGIDAQARDAAGHTTLLVAAMDTCEAVVDLLLADGRADSNAADIHEKTPLHAAVRREGAGVVDQLLGSGRTATSTSWNDYSAQNGWTWGRGTRVVAVFHHHYALVRQLIQRGAAVPSVLYNGTSILLFPTKVGMLLRCKCCWMQAPVPPAGVGLLLAAGADPHIASLPTNRG</sequence>
<dbReference type="InterPro" id="IPR050889">
    <property type="entry name" value="Dendritic_Spine_Reg/Scaffold"/>
</dbReference>
<keyword evidence="2" id="KW-0040">ANK repeat</keyword>
<dbReference type="PANTHER" id="PTHR24166">
    <property type="entry name" value="ROLLING PEBBLES, ISOFORM B"/>
    <property type="match status" value="1"/>
</dbReference>
<organism evidence="3 4">
    <name type="scientific">Aspergillus uvarum CBS 121591</name>
    <dbReference type="NCBI Taxonomy" id="1448315"/>
    <lineage>
        <taxon>Eukaryota</taxon>
        <taxon>Fungi</taxon>
        <taxon>Dikarya</taxon>
        <taxon>Ascomycota</taxon>
        <taxon>Pezizomycotina</taxon>
        <taxon>Eurotiomycetes</taxon>
        <taxon>Eurotiomycetidae</taxon>
        <taxon>Eurotiales</taxon>
        <taxon>Aspergillaceae</taxon>
        <taxon>Aspergillus</taxon>
        <taxon>Aspergillus subgen. Circumdati</taxon>
    </lineage>
</organism>
<dbReference type="OrthoDB" id="341259at2759"/>
<dbReference type="AlphaFoldDB" id="A0A319DCI9"/>
<evidence type="ECO:0000313" key="4">
    <source>
        <dbReference type="Proteomes" id="UP000248340"/>
    </source>
</evidence>
<gene>
    <name evidence="3" type="ORF">BO82DRAFT_405992</name>
</gene>
<dbReference type="SUPFAM" id="SSF48403">
    <property type="entry name" value="Ankyrin repeat"/>
    <property type="match status" value="1"/>
</dbReference>
<dbReference type="Proteomes" id="UP000248340">
    <property type="component" value="Unassembled WGS sequence"/>
</dbReference>
<protein>
    <submittedName>
        <fullName evidence="3">Ankyrin</fullName>
    </submittedName>
</protein>
<dbReference type="InterPro" id="IPR036770">
    <property type="entry name" value="Ankyrin_rpt-contain_sf"/>
</dbReference>